<organism evidence="2 3">
    <name type="scientific">Streptomyces tagetis</name>
    <dbReference type="NCBI Taxonomy" id="2820809"/>
    <lineage>
        <taxon>Bacteria</taxon>
        <taxon>Bacillati</taxon>
        <taxon>Actinomycetota</taxon>
        <taxon>Actinomycetes</taxon>
        <taxon>Kitasatosporales</taxon>
        <taxon>Streptomycetaceae</taxon>
        <taxon>Streptomyces</taxon>
    </lineage>
</organism>
<dbReference type="Proteomes" id="UP000677875">
    <property type="component" value="Unassembled WGS sequence"/>
</dbReference>
<evidence type="ECO:0000259" key="1">
    <source>
        <dbReference type="Pfam" id="PF04149"/>
    </source>
</evidence>
<sequence>MSHRPASPEAAALVWLKSSYSDTSNPSDCVEVAMTATSVHLRDSKRHDGPHLAVTRTAWAEFVAAGDGTEAGA</sequence>
<name>A0A940XRY6_9ACTN</name>
<evidence type="ECO:0000313" key="3">
    <source>
        <dbReference type="Proteomes" id="UP000677875"/>
    </source>
</evidence>
<dbReference type="Pfam" id="PF04149">
    <property type="entry name" value="DUF397"/>
    <property type="match status" value="1"/>
</dbReference>
<gene>
    <name evidence="2" type="ORF">J5Y05_26825</name>
</gene>
<dbReference type="AlphaFoldDB" id="A0A940XRY6"/>
<comment type="caution">
    <text evidence="2">The sequence shown here is derived from an EMBL/GenBank/DDBJ whole genome shotgun (WGS) entry which is preliminary data.</text>
</comment>
<evidence type="ECO:0000313" key="2">
    <source>
        <dbReference type="EMBL" id="MBQ0830075.1"/>
    </source>
</evidence>
<dbReference type="InterPro" id="IPR007278">
    <property type="entry name" value="DUF397"/>
</dbReference>
<reference evidence="2" key="1">
    <citation type="submission" date="2021-04" db="EMBL/GenBank/DDBJ databases">
        <title>Genome seq and assembly of Streptomyces sp. RG38.</title>
        <authorList>
            <person name="Chhetri G."/>
        </authorList>
    </citation>
    <scope>NUCLEOTIDE SEQUENCE</scope>
    <source>
        <strain evidence="2">RG38</strain>
    </source>
</reference>
<keyword evidence="3" id="KW-1185">Reference proteome</keyword>
<feature type="domain" description="DUF397" evidence="1">
    <location>
        <begin position="13"/>
        <end position="65"/>
    </location>
</feature>
<accession>A0A940XRY6</accession>
<dbReference type="EMBL" id="JAGPNL010000009">
    <property type="protein sequence ID" value="MBQ0830075.1"/>
    <property type="molecule type" value="Genomic_DNA"/>
</dbReference>
<protein>
    <submittedName>
        <fullName evidence="2">DUF397 domain-containing protein</fullName>
    </submittedName>
</protein>
<proteinExistence type="predicted"/>
<dbReference type="RefSeq" id="WP_210875672.1">
    <property type="nucleotide sequence ID" value="NZ_JAGPNL010000009.1"/>
</dbReference>